<sequence length="245" mass="27957">MGKVLQKKKNRSSNPKVKHKSKKAKNGNKKINVFGNAIIKSNWDKKLTLTQNYRRLGLTSRLNAPTGGIEKKISKEGNETTQSGLNEPFRVPQQKRSKKLQPGEVRVERDPETGKILRVISGDNEEDQTIEIAGRKRRRDNPLNDPLEDLPEDSEMALDGPRGTSSSLDVVAELEKQAAAQEEQLKNKKPRHQSKREEEWLEALVQKYGDDTARMARDKKLNPMQQTEADIARRLRKMKASKERE</sequence>
<dbReference type="PANTHER" id="PTHR13243">
    <property type="entry name" value="HSPC111 PROTEIN-RELATED"/>
    <property type="match status" value="1"/>
</dbReference>
<gene>
    <name evidence="9" type="ORF">MCYG_00168</name>
</gene>
<organism evidence="9 10">
    <name type="scientific">Arthroderma otae (strain ATCC MYA-4605 / CBS 113480)</name>
    <name type="common">Microsporum canis</name>
    <dbReference type="NCBI Taxonomy" id="554155"/>
    <lineage>
        <taxon>Eukaryota</taxon>
        <taxon>Fungi</taxon>
        <taxon>Dikarya</taxon>
        <taxon>Ascomycota</taxon>
        <taxon>Pezizomycotina</taxon>
        <taxon>Eurotiomycetes</taxon>
        <taxon>Eurotiomycetidae</taxon>
        <taxon>Onygenales</taxon>
        <taxon>Arthrodermataceae</taxon>
        <taxon>Microsporum</taxon>
    </lineage>
</organism>
<feature type="region of interest" description="Disordered" evidence="8">
    <location>
        <begin position="62"/>
        <end position="198"/>
    </location>
</feature>
<dbReference type="GO" id="GO:0042273">
    <property type="term" value="P:ribosomal large subunit biogenesis"/>
    <property type="evidence" value="ECO:0007669"/>
    <property type="project" value="EnsemblFungi"/>
</dbReference>
<feature type="region of interest" description="Disordered" evidence="8">
    <location>
        <begin position="1"/>
        <end position="27"/>
    </location>
</feature>
<accession>C5FBU6</accession>
<feature type="compositionally biased region" description="Basic and acidic residues" evidence="8">
    <location>
        <begin position="69"/>
        <end position="78"/>
    </location>
</feature>
<dbReference type="HOGENOM" id="CLU_078857_0_0_1"/>
<feature type="compositionally biased region" description="Acidic residues" evidence="8">
    <location>
        <begin position="146"/>
        <end position="156"/>
    </location>
</feature>
<protein>
    <recommendedName>
        <fullName evidence="5">Nucleolar protein 16</fullName>
    </recommendedName>
</protein>
<comment type="similarity">
    <text evidence="3">Belongs to the NOP16 family.</text>
</comment>
<dbReference type="RefSeq" id="XP_002850064.1">
    <property type="nucleotide sequence ID" value="XM_002850018.1"/>
</dbReference>
<proteinExistence type="inferred from homology"/>
<evidence type="ECO:0000313" key="10">
    <source>
        <dbReference type="Proteomes" id="UP000002035"/>
    </source>
</evidence>
<comment type="subcellular location">
    <subcellularLocation>
        <location evidence="2">Nucleus</location>
        <location evidence="2">Nucleolus</location>
    </subcellularLocation>
</comment>
<evidence type="ECO:0000256" key="7">
    <source>
        <dbReference type="ARBA" id="ARBA00023274"/>
    </source>
</evidence>
<reference evidence="10" key="1">
    <citation type="journal article" date="2012" name="MBio">
        <title>Comparative genome analysis of Trichophyton rubrum and related dermatophytes reveals candidate genes involved in infection.</title>
        <authorList>
            <person name="Martinez D.A."/>
            <person name="Oliver B.G."/>
            <person name="Graeser Y."/>
            <person name="Goldberg J.M."/>
            <person name="Li W."/>
            <person name="Martinez-Rossi N.M."/>
            <person name="Monod M."/>
            <person name="Shelest E."/>
            <person name="Barton R.C."/>
            <person name="Birch E."/>
            <person name="Brakhage A.A."/>
            <person name="Chen Z."/>
            <person name="Gurr S.J."/>
            <person name="Heiman D."/>
            <person name="Heitman J."/>
            <person name="Kosti I."/>
            <person name="Rossi A."/>
            <person name="Saif S."/>
            <person name="Samalova M."/>
            <person name="Saunders C.W."/>
            <person name="Shea T."/>
            <person name="Summerbell R.C."/>
            <person name="Xu J."/>
            <person name="Young S."/>
            <person name="Zeng Q."/>
            <person name="Birren B.W."/>
            <person name="Cuomo C.A."/>
            <person name="White T.C."/>
        </authorList>
    </citation>
    <scope>NUCLEOTIDE SEQUENCE [LARGE SCALE GENOMIC DNA]</scope>
    <source>
        <strain evidence="10">ATCC MYA-4605 / CBS 113480</strain>
    </source>
</reference>
<evidence type="ECO:0000256" key="6">
    <source>
        <dbReference type="ARBA" id="ARBA00023242"/>
    </source>
</evidence>
<dbReference type="Proteomes" id="UP000002035">
    <property type="component" value="Unassembled WGS sequence"/>
</dbReference>
<dbReference type="EMBL" id="DS995701">
    <property type="protein sequence ID" value="EEQ27280.1"/>
    <property type="molecule type" value="Genomic_DNA"/>
</dbReference>
<keyword evidence="10" id="KW-1185">Reference proteome</keyword>
<dbReference type="PANTHER" id="PTHR13243:SF1">
    <property type="entry name" value="NUCLEOLAR PROTEIN 16"/>
    <property type="match status" value="1"/>
</dbReference>
<dbReference type="GO" id="GO:0030687">
    <property type="term" value="C:preribosome, large subunit precursor"/>
    <property type="evidence" value="ECO:0007669"/>
    <property type="project" value="EnsemblFungi"/>
</dbReference>
<dbReference type="InterPro" id="IPR019002">
    <property type="entry name" value="Ribosome_biogenesis_Nop16"/>
</dbReference>
<evidence type="ECO:0000256" key="5">
    <source>
        <dbReference type="ARBA" id="ARBA00015522"/>
    </source>
</evidence>
<evidence type="ECO:0000256" key="4">
    <source>
        <dbReference type="ARBA" id="ARBA00011187"/>
    </source>
</evidence>
<dbReference type="AlphaFoldDB" id="C5FBU6"/>
<dbReference type="VEuPathDB" id="FungiDB:MCYG_00168"/>
<dbReference type="OrthoDB" id="285729at2759"/>
<keyword evidence="7" id="KW-0687">Ribonucleoprotein</keyword>
<dbReference type="GeneID" id="9230194"/>
<evidence type="ECO:0000256" key="2">
    <source>
        <dbReference type="ARBA" id="ARBA00004604"/>
    </source>
</evidence>
<name>C5FBU6_ARTOC</name>
<keyword evidence="6" id="KW-0539">Nucleus</keyword>
<evidence type="ECO:0000313" key="9">
    <source>
        <dbReference type="EMBL" id="EEQ27280.1"/>
    </source>
</evidence>
<dbReference type="Pfam" id="PF09420">
    <property type="entry name" value="Nop16"/>
    <property type="match status" value="1"/>
</dbReference>
<comment type="function">
    <text evidence="1">Involved in the biogenesis of the 60S ribosomal subunit.</text>
</comment>
<feature type="compositionally biased region" description="Basic and acidic residues" evidence="8">
    <location>
        <begin position="105"/>
        <end position="115"/>
    </location>
</feature>
<evidence type="ECO:0000256" key="3">
    <source>
        <dbReference type="ARBA" id="ARBA00008479"/>
    </source>
</evidence>
<dbReference type="OMA" id="MQQTEAD"/>
<evidence type="ECO:0000256" key="1">
    <source>
        <dbReference type="ARBA" id="ARBA00002889"/>
    </source>
</evidence>
<dbReference type="GO" id="GO:0005730">
    <property type="term" value="C:nucleolus"/>
    <property type="evidence" value="ECO:0007669"/>
    <property type="project" value="UniProtKB-SubCell"/>
</dbReference>
<dbReference type="eggNOG" id="KOG4771">
    <property type="taxonomic scope" value="Eukaryota"/>
</dbReference>
<comment type="subunit">
    <text evidence="4">Component of the pre-66S ribosomal particle.</text>
</comment>
<dbReference type="STRING" id="554155.C5FBU6"/>
<evidence type="ECO:0000256" key="8">
    <source>
        <dbReference type="SAM" id="MobiDB-lite"/>
    </source>
</evidence>